<dbReference type="AlphaFoldDB" id="A0AAE5CDA9"/>
<keyword evidence="1" id="KW-0732">Signal</keyword>
<dbReference type="EMBL" id="JAACAK010000080">
    <property type="protein sequence ID" value="NIR75419.1"/>
    <property type="molecule type" value="Genomic_DNA"/>
</dbReference>
<evidence type="ECO:0000313" key="2">
    <source>
        <dbReference type="EMBL" id="NIR75419.1"/>
    </source>
</evidence>
<evidence type="ECO:0008006" key="4">
    <source>
        <dbReference type="Google" id="ProtNLM"/>
    </source>
</evidence>
<organism evidence="2 3">
    <name type="scientific">Candidatus Kutchimonas denitrificans</name>
    <dbReference type="NCBI Taxonomy" id="3056748"/>
    <lineage>
        <taxon>Bacteria</taxon>
        <taxon>Pseudomonadati</taxon>
        <taxon>Gemmatimonadota</taxon>
        <taxon>Gemmatimonadia</taxon>
        <taxon>Candidatus Palauibacterales</taxon>
        <taxon>Candidatus Palauibacteraceae</taxon>
        <taxon>Candidatus Kutchimonas</taxon>
    </lineage>
</organism>
<protein>
    <recommendedName>
        <fullName evidence="4">Outer membrane protein beta-barrel domain-containing protein</fullName>
    </recommendedName>
</protein>
<feature type="chain" id="PRO_5042188312" description="Outer membrane protein beta-barrel domain-containing protein" evidence="1">
    <location>
        <begin position="25"/>
        <end position="213"/>
    </location>
</feature>
<comment type="caution">
    <text evidence="2">The sequence shown here is derived from an EMBL/GenBank/DDBJ whole genome shotgun (WGS) entry which is preliminary data.</text>
</comment>
<accession>A0AAE5CDA9</accession>
<proteinExistence type="predicted"/>
<gene>
    <name evidence="2" type="ORF">GWO12_09975</name>
</gene>
<name>A0AAE5CDA9_9BACT</name>
<dbReference type="Proteomes" id="UP000702544">
    <property type="component" value="Unassembled WGS sequence"/>
</dbReference>
<dbReference type="PROSITE" id="PS51257">
    <property type="entry name" value="PROKAR_LIPOPROTEIN"/>
    <property type="match status" value="1"/>
</dbReference>
<feature type="signal peptide" evidence="1">
    <location>
        <begin position="1"/>
        <end position="24"/>
    </location>
</feature>
<evidence type="ECO:0000256" key="1">
    <source>
        <dbReference type="SAM" id="SignalP"/>
    </source>
</evidence>
<evidence type="ECO:0000313" key="3">
    <source>
        <dbReference type="Proteomes" id="UP000702544"/>
    </source>
</evidence>
<reference evidence="2 3" key="1">
    <citation type="submission" date="2020-01" db="EMBL/GenBank/DDBJ databases">
        <title>Genomes assembled from Gulf of Kutch pelagic sediment metagenomes.</title>
        <authorList>
            <person name="Chandrashekar M."/>
            <person name="Mahajan M.S."/>
            <person name="Dave K.J."/>
            <person name="Vatsa P."/>
            <person name="Nathani N.M."/>
        </authorList>
    </citation>
    <scope>NUCLEOTIDE SEQUENCE [LARGE SCALE GENOMIC DNA]</scope>
    <source>
        <strain evidence="2">KS3-K002</strain>
    </source>
</reference>
<sequence length="213" mass="22071">MNRFGSFAAAVLAGACLLFGARSADGQVVAEPAMLTAGIPAGETFLPYIAIPDNSFVLGGMIRFAVADDIDIGGRAGLWLIDDAKDTPFAGADLRYGLLGRRLSSGGGLFHLSFDVGLGVSEPSATVWKFPVGFLAGIGFRLAGGDSEIFTFPRLELGVSSGDDSSDVALMLDLGGLFTITPRFGVMLDLRFGDGNFGEGDAVVVGLGGVWRL</sequence>